<evidence type="ECO:0000313" key="2">
    <source>
        <dbReference type="EMBL" id="MBA0553650.1"/>
    </source>
</evidence>
<dbReference type="Proteomes" id="UP000593572">
    <property type="component" value="Unassembled WGS sequence"/>
</dbReference>
<feature type="compositionally biased region" description="Polar residues" evidence="1">
    <location>
        <begin position="1"/>
        <end position="11"/>
    </location>
</feature>
<protein>
    <submittedName>
        <fullName evidence="2">Uncharacterized protein</fullName>
    </submittedName>
</protein>
<evidence type="ECO:0000256" key="1">
    <source>
        <dbReference type="SAM" id="MobiDB-lite"/>
    </source>
</evidence>
<feature type="region of interest" description="Disordered" evidence="1">
    <location>
        <begin position="1"/>
        <end position="24"/>
    </location>
</feature>
<keyword evidence="3" id="KW-1185">Reference proteome</keyword>
<comment type="caution">
    <text evidence="2">The sequence shown here is derived from an EMBL/GenBank/DDBJ whole genome shotgun (WGS) entry which is preliminary data.</text>
</comment>
<name>A0A7J8LML9_9ROSI</name>
<dbReference type="EMBL" id="JABEZX010000004">
    <property type="protein sequence ID" value="MBA0553650.1"/>
    <property type="molecule type" value="Genomic_DNA"/>
</dbReference>
<sequence length="73" mass="7657">MKVVSKNNNWAEGSALGESREGYPGFKGLGSGSKGISFQSGRSLDKTIRGHGGRFKVAGNSRIPLANAMNSMV</sequence>
<accession>A0A7J8LML9</accession>
<reference evidence="2 3" key="1">
    <citation type="journal article" date="2019" name="Genome Biol. Evol.">
        <title>Insights into the evolution of the New World diploid cottons (Gossypium, subgenus Houzingenia) based on genome sequencing.</title>
        <authorList>
            <person name="Grover C.E."/>
            <person name="Arick M.A. 2nd"/>
            <person name="Thrash A."/>
            <person name="Conover J.L."/>
            <person name="Sanders W.S."/>
            <person name="Peterson D.G."/>
            <person name="Frelichowski J.E."/>
            <person name="Scheffler J.A."/>
            <person name="Scheffler B.E."/>
            <person name="Wendel J.F."/>
        </authorList>
    </citation>
    <scope>NUCLEOTIDE SEQUENCE [LARGE SCALE GENOMIC DNA]</scope>
    <source>
        <strain evidence="2">157</strain>
        <tissue evidence="2">Leaf</tissue>
    </source>
</reference>
<organism evidence="2 3">
    <name type="scientific">Gossypium lobatum</name>
    <dbReference type="NCBI Taxonomy" id="34289"/>
    <lineage>
        <taxon>Eukaryota</taxon>
        <taxon>Viridiplantae</taxon>
        <taxon>Streptophyta</taxon>
        <taxon>Embryophyta</taxon>
        <taxon>Tracheophyta</taxon>
        <taxon>Spermatophyta</taxon>
        <taxon>Magnoliopsida</taxon>
        <taxon>eudicotyledons</taxon>
        <taxon>Gunneridae</taxon>
        <taxon>Pentapetalae</taxon>
        <taxon>rosids</taxon>
        <taxon>malvids</taxon>
        <taxon>Malvales</taxon>
        <taxon>Malvaceae</taxon>
        <taxon>Malvoideae</taxon>
        <taxon>Gossypium</taxon>
    </lineage>
</organism>
<proteinExistence type="predicted"/>
<gene>
    <name evidence="2" type="ORF">Golob_012813</name>
</gene>
<evidence type="ECO:0000313" key="3">
    <source>
        <dbReference type="Proteomes" id="UP000593572"/>
    </source>
</evidence>
<dbReference type="AlphaFoldDB" id="A0A7J8LML9"/>